<dbReference type="PANTHER" id="PTHR31531:SF2">
    <property type="entry name" value="E3 UBIQUITIN-PROTEIN LIGASE E3D"/>
    <property type="match status" value="1"/>
</dbReference>
<protein>
    <recommendedName>
        <fullName evidence="3">Ubiquitin-conjugating enzyme E2C-binding protein</fullName>
    </recommendedName>
</protein>
<dbReference type="InterPro" id="IPR019193">
    <property type="entry name" value="UBQ-conj_enz_E2-bd_prot"/>
</dbReference>
<dbReference type="STRING" id="984486.A0A1E3QP36"/>
<dbReference type="Pfam" id="PF09814">
    <property type="entry name" value="HECT_2"/>
    <property type="match status" value="1"/>
</dbReference>
<dbReference type="RefSeq" id="XP_018984738.1">
    <property type="nucleotide sequence ID" value="XM_019130500.1"/>
</dbReference>
<dbReference type="AlphaFoldDB" id="A0A1E3QP36"/>
<dbReference type="GO" id="GO:0030332">
    <property type="term" value="F:cyclin binding"/>
    <property type="evidence" value="ECO:0007669"/>
    <property type="project" value="TreeGrafter"/>
</dbReference>
<dbReference type="GO" id="GO:0005829">
    <property type="term" value="C:cytosol"/>
    <property type="evidence" value="ECO:0007669"/>
    <property type="project" value="TreeGrafter"/>
</dbReference>
<dbReference type="GO" id="GO:0005634">
    <property type="term" value="C:nucleus"/>
    <property type="evidence" value="ECO:0007669"/>
    <property type="project" value="TreeGrafter"/>
</dbReference>
<dbReference type="GO" id="GO:0006513">
    <property type="term" value="P:protein monoubiquitination"/>
    <property type="evidence" value="ECO:0007669"/>
    <property type="project" value="TreeGrafter"/>
</dbReference>
<dbReference type="GO" id="GO:0051865">
    <property type="term" value="P:protein autoubiquitination"/>
    <property type="evidence" value="ECO:0007669"/>
    <property type="project" value="TreeGrafter"/>
</dbReference>
<organism evidence="1 2">
    <name type="scientific">Babjeviella inositovora NRRL Y-12698</name>
    <dbReference type="NCBI Taxonomy" id="984486"/>
    <lineage>
        <taxon>Eukaryota</taxon>
        <taxon>Fungi</taxon>
        <taxon>Dikarya</taxon>
        <taxon>Ascomycota</taxon>
        <taxon>Saccharomycotina</taxon>
        <taxon>Pichiomycetes</taxon>
        <taxon>Serinales incertae sedis</taxon>
        <taxon>Babjeviella</taxon>
    </lineage>
</organism>
<dbReference type="EMBL" id="KV454432">
    <property type="protein sequence ID" value="ODQ79410.1"/>
    <property type="molecule type" value="Genomic_DNA"/>
</dbReference>
<evidence type="ECO:0000313" key="2">
    <source>
        <dbReference type="Proteomes" id="UP000094336"/>
    </source>
</evidence>
<proteinExistence type="predicted"/>
<dbReference type="GO" id="GO:0000209">
    <property type="term" value="P:protein polyubiquitination"/>
    <property type="evidence" value="ECO:0007669"/>
    <property type="project" value="TreeGrafter"/>
</dbReference>
<dbReference type="Proteomes" id="UP000094336">
    <property type="component" value="Unassembled WGS sequence"/>
</dbReference>
<evidence type="ECO:0008006" key="3">
    <source>
        <dbReference type="Google" id="ProtNLM"/>
    </source>
</evidence>
<keyword evidence="2" id="KW-1185">Reference proteome</keyword>
<dbReference type="GO" id="GO:0043161">
    <property type="term" value="P:proteasome-mediated ubiquitin-dependent protein catabolic process"/>
    <property type="evidence" value="ECO:0007669"/>
    <property type="project" value="TreeGrafter"/>
</dbReference>
<dbReference type="GeneID" id="30148353"/>
<dbReference type="GO" id="GO:0000151">
    <property type="term" value="C:ubiquitin ligase complex"/>
    <property type="evidence" value="ECO:0007669"/>
    <property type="project" value="TreeGrafter"/>
</dbReference>
<gene>
    <name evidence="1" type="ORF">BABINDRAFT_167275</name>
</gene>
<dbReference type="OrthoDB" id="386949at2759"/>
<sequence>MTYALPIKYSAEFLPRLKSITVNIEITDASYIPTQAVMASPTVCSVTFGDLTSDAETTYQLSLPHPAMENLPVLSLIRKDVHNDLLYSIKLPAAATVEDSKYFDRSANFSMTMATDHVKWSTKDIKAKLSGSKLGFTFNCGKCNATILIDTQVTAFHDLPSELWLEMMDFWHCHKPETGEIHGTANRYTKLRPRANGVIIGSYYLLTNADDFPSITVVGDAAQCTACAYELGNMDDDLLVKLFKWNLILVVKGSEEMYLPYYHAYGVMLDAINSQASRVYQVKNESEESEMLVWVFNVGINLTLSGRELTNCLKIMYMRPGDGYREEIERRRDGLEVIGLSEVVYKSLVETLDDVHENLPQCQDQFMGWNVSYLSEK</sequence>
<dbReference type="GO" id="GO:0031624">
    <property type="term" value="F:ubiquitin conjugating enzyme binding"/>
    <property type="evidence" value="ECO:0007669"/>
    <property type="project" value="TreeGrafter"/>
</dbReference>
<dbReference type="GO" id="GO:0061630">
    <property type="term" value="F:ubiquitin protein ligase activity"/>
    <property type="evidence" value="ECO:0007669"/>
    <property type="project" value="TreeGrafter"/>
</dbReference>
<reference evidence="2" key="1">
    <citation type="submission" date="2016-05" db="EMBL/GenBank/DDBJ databases">
        <title>Comparative genomics of biotechnologically important yeasts.</title>
        <authorList>
            <consortium name="DOE Joint Genome Institute"/>
            <person name="Riley R."/>
            <person name="Haridas S."/>
            <person name="Wolfe K.H."/>
            <person name="Lopes M.R."/>
            <person name="Hittinger C.T."/>
            <person name="Goker M."/>
            <person name="Salamov A."/>
            <person name="Wisecaver J."/>
            <person name="Long T.M."/>
            <person name="Aerts A.L."/>
            <person name="Barry K."/>
            <person name="Choi C."/>
            <person name="Clum A."/>
            <person name="Coughlan A.Y."/>
            <person name="Deshpande S."/>
            <person name="Douglass A.P."/>
            <person name="Hanson S.J."/>
            <person name="Klenk H.-P."/>
            <person name="Labutti K."/>
            <person name="Lapidus A."/>
            <person name="Lindquist E."/>
            <person name="Lipzen A."/>
            <person name="Meier-Kolthoff J.P."/>
            <person name="Ohm R.A."/>
            <person name="Otillar R.P."/>
            <person name="Pangilinan J."/>
            <person name="Peng Y."/>
            <person name="Rokas A."/>
            <person name="Rosa C.A."/>
            <person name="Scheuner C."/>
            <person name="Sibirny A.A."/>
            <person name="Slot J.C."/>
            <person name="Stielow J.B."/>
            <person name="Sun H."/>
            <person name="Kurtzman C.P."/>
            <person name="Blackwell M."/>
            <person name="Grigoriev I.V."/>
            <person name="Jeffries T.W."/>
        </authorList>
    </citation>
    <scope>NUCLEOTIDE SEQUENCE [LARGE SCALE GENOMIC DNA]</scope>
    <source>
        <strain evidence="2">NRRL Y-12698</strain>
    </source>
</reference>
<name>A0A1E3QP36_9ASCO</name>
<dbReference type="PANTHER" id="PTHR31531">
    <property type="entry name" value="E3 UBIQUITIN-PROTEIN LIGASE E3D FAMILY MEMBER"/>
    <property type="match status" value="1"/>
</dbReference>
<evidence type="ECO:0000313" key="1">
    <source>
        <dbReference type="EMBL" id="ODQ79410.1"/>
    </source>
</evidence>
<accession>A0A1E3QP36</accession>